<dbReference type="InterPro" id="IPR022385">
    <property type="entry name" value="Rhs_assc_core"/>
</dbReference>
<comment type="caution">
    <text evidence="1">The sequence shown here is derived from an EMBL/GenBank/DDBJ whole genome shotgun (WGS) entry which is preliminary data.</text>
</comment>
<proteinExistence type="predicted"/>
<dbReference type="InterPro" id="IPR050708">
    <property type="entry name" value="T6SS_VgrG/RHS"/>
</dbReference>
<protein>
    <submittedName>
        <fullName evidence="1">tRNA(Glu)-specific nuclease WapA</fullName>
        <ecNumber evidence="1">3.1.-.-</ecNumber>
    </submittedName>
</protein>
<dbReference type="InterPro" id="IPR006530">
    <property type="entry name" value="YD"/>
</dbReference>
<dbReference type="EC" id="3.1.-.-" evidence="1"/>
<dbReference type="NCBIfam" id="TIGR03696">
    <property type="entry name" value="Rhs_assc_core"/>
    <property type="match status" value="1"/>
</dbReference>
<dbReference type="Pfam" id="PF05593">
    <property type="entry name" value="RHS_repeat"/>
    <property type="match status" value="5"/>
</dbReference>
<sequence length="878" mass="96277">MIRHQTAPLANLETSYQYDKAGNVRFITDPRGATTETVYDNQGRPTQVKYPATDEFPATSTVTDYDALGHRIAVTDQEGKITRYRYDGMGRLVEVRQYLDTTVAATDTGFTVSATDASVLSTRYAYDELGNETSQTDALGRVTSYDTDAMGRRTKRTLPMDLGESAALSESYQYDGWGQLSKRTDFSGMTTTFSYDTMGRLKSKSADPSHPSLAYPNAIARVEYDYDADGARTAARTYNKANTLLYSESTPRDARGRVEYKDAQGVRLDYTYFANGLLQDVVSSDTGGVNVGYRYDEVNRLAHVDDASGPSGVLHTTDYSYDANGNLDSVTLPNGIEQTYGYDSLNRLRTLTVAQLTAMGGPAAGTVDHAYEYKLTVSGHRSQVIESATTTTYTYDALYRLTGETVTGGDANRPNRTLSYKLDKVGNRLSRTSDLAAIPTRTSLTYNSRDWLGTDTYDSNGNTTTGVILAPNSNILTSSSSGTDVYDFEDRLIERQKPDGTSLTLAYDADGIRIGKTLFDTSGAATRSTSYLVDTNNLTGYAQVFEETTTASSATTTKVFTYGTSLLSYTLSASSPALSSSNGLPASRFFLTDSGGSVRELADDTGAITDRYDYDAFGDQTATSGTTDNAYLYRGEQYDSDLGLYYLRARYMNPDSGRFWSMDEYEGSNLDPATQRNFLYANADPVDYADHSGFLSLFEFALIGKDVHDQIGKDFMYNAPQPGFRYANYVSLSTIISDFQGTSNSMLRPDLVDMYTKELYEIKPERNLGGAVAQGKKYIRIFGDSGLLLSAGTSYNPPAEISLKPPFANYIAACRLAQAGVVLYRLQKRDDDTSVEAVRVVGTSMILRELCRMASKSIAAENAAIEEETVLAIQIEEL</sequence>
<dbReference type="AlphaFoldDB" id="A0A1J5Q3B0"/>
<dbReference type="NCBIfam" id="TIGR01643">
    <property type="entry name" value="YD_repeat_2x"/>
    <property type="match status" value="4"/>
</dbReference>
<gene>
    <name evidence="1" type="primary">wapA_3</name>
    <name evidence="1" type="ORF">GALL_405050</name>
</gene>
<dbReference type="PANTHER" id="PTHR32305:SF15">
    <property type="entry name" value="PROTEIN RHSA-RELATED"/>
    <property type="match status" value="1"/>
</dbReference>
<name>A0A1J5Q3B0_9ZZZZ</name>
<dbReference type="GO" id="GO:0016787">
    <property type="term" value="F:hydrolase activity"/>
    <property type="evidence" value="ECO:0007669"/>
    <property type="project" value="UniProtKB-KW"/>
</dbReference>
<dbReference type="Gene3D" id="2.180.10.10">
    <property type="entry name" value="RHS repeat-associated core"/>
    <property type="match status" value="2"/>
</dbReference>
<organism evidence="1">
    <name type="scientific">mine drainage metagenome</name>
    <dbReference type="NCBI Taxonomy" id="410659"/>
    <lineage>
        <taxon>unclassified sequences</taxon>
        <taxon>metagenomes</taxon>
        <taxon>ecological metagenomes</taxon>
    </lineage>
</organism>
<keyword evidence="1" id="KW-0378">Hydrolase</keyword>
<reference evidence="1" key="1">
    <citation type="submission" date="2016-10" db="EMBL/GenBank/DDBJ databases">
        <title>Sequence of Gallionella enrichment culture.</title>
        <authorList>
            <person name="Poehlein A."/>
            <person name="Muehling M."/>
            <person name="Daniel R."/>
        </authorList>
    </citation>
    <scope>NUCLEOTIDE SEQUENCE</scope>
</reference>
<evidence type="ECO:0000313" key="1">
    <source>
        <dbReference type="EMBL" id="OIQ77800.1"/>
    </source>
</evidence>
<dbReference type="InterPro" id="IPR031325">
    <property type="entry name" value="RHS_repeat"/>
</dbReference>
<dbReference type="PANTHER" id="PTHR32305">
    <property type="match status" value="1"/>
</dbReference>
<dbReference type="EMBL" id="MLJW01001533">
    <property type="protein sequence ID" value="OIQ77800.1"/>
    <property type="molecule type" value="Genomic_DNA"/>
</dbReference>
<accession>A0A1J5Q3B0</accession>